<sequence length="143" mass="16143">MMKYVLLVSHGTFAEGLKNAVEMMASKRGDFKAVGLEEDMQVADFRKKFSLILQEIKKEDKILLFCDILSGSPFTNAIDLINKKDMINNSLIVSGMNMPVVLNTLLTKDGKNLEEIHQDINDLKSTTIDIFHHVDNVEEEEAL</sequence>
<dbReference type="InterPro" id="IPR051471">
    <property type="entry name" value="Bacterial_PTS_sugar_comp"/>
</dbReference>
<evidence type="ECO:0000259" key="2">
    <source>
        <dbReference type="PROSITE" id="PS51096"/>
    </source>
</evidence>
<keyword evidence="4" id="KW-1185">Reference proteome</keyword>
<evidence type="ECO:0000256" key="1">
    <source>
        <dbReference type="ARBA" id="ARBA00022679"/>
    </source>
</evidence>
<dbReference type="PANTHER" id="PTHR33799:SF1">
    <property type="entry name" value="PTS SYSTEM MANNOSE-SPECIFIC EIIAB COMPONENT-RELATED"/>
    <property type="match status" value="1"/>
</dbReference>
<comment type="caution">
    <text evidence="3">The sequence shown here is derived from an EMBL/GenBank/DDBJ whole genome shotgun (WGS) entry which is preliminary data.</text>
</comment>
<dbReference type="RefSeq" id="WP_207705434.1">
    <property type="nucleotide sequence ID" value="NZ_JAFREL020000002.1"/>
</dbReference>
<evidence type="ECO:0000313" key="4">
    <source>
        <dbReference type="Proteomes" id="UP000664357"/>
    </source>
</evidence>
<dbReference type="SUPFAM" id="SSF53062">
    <property type="entry name" value="PTS system fructose IIA component-like"/>
    <property type="match status" value="1"/>
</dbReference>
<proteinExistence type="predicted"/>
<organism evidence="3 4">
    <name type="scientific">Candidatus Enterococcus ferrettii</name>
    <dbReference type="NCBI Taxonomy" id="2815324"/>
    <lineage>
        <taxon>Bacteria</taxon>
        <taxon>Bacillati</taxon>
        <taxon>Bacillota</taxon>
        <taxon>Bacilli</taxon>
        <taxon>Lactobacillales</taxon>
        <taxon>Enterococcaceae</taxon>
        <taxon>Enterococcus</taxon>
    </lineage>
</organism>
<dbReference type="InterPro" id="IPR036662">
    <property type="entry name" value="PTS_EIIA_man-typ_sf"/>
</dbReference>
<reference evidence="3 4" key="2">
    <citation type="submission" date="2024-02" db="EMBL/GenBank/DDBJ databases">
        <title>The Genome Sequence of Enterococcus sp. DIV0159.</title>
        <authorList>
            <person name="Earl A."/>
            <person name="Manson A."/>
            <person name="Gilmore M."/>
            <person name="Sanders J."/>
            <person name="Shea T."/>
            <person name="Howe W."/>
            <person name="Livny J."/>
            <person name="Cuomo C."/>
            <person name="Neafsey D."/>
            <person name="Birren B."/>
        </authorList>
    </citation>
    <scope>NUCLEOTIDE SEQUENCE [LARGE SCALE GENOMIC DNA]</scope>
    <source>
        <strain evidence="3 4">665A</strain>
    </source>
</reference>
<name>A0ABV0EPE6_9ENTE</name>
<dbReference type="Proteomes" id="UP000664357">
    <property type="component" value="Unassembled WGS sequence"/>
</dbReference>
<dbReference type="Gene3D" id="3.40.50.510">
    <property type="entry name" value="Phosphotransferase system, mannose-type IIA component"/>
    <property type="match status" value="1"/>
</dbReference>
<reference evidence="3 4" key="1">
    <citation type="submission" date="2021-03" db="EMBL/GenBank/DDBJ databases">
        <authorList>
            <person name="Gilmore M.S."/>
            <person name="Schwartzman J."/>
            <person name="Van Tyne D."/>
            <person name="Martin M."/>
            <person name="Earl A.M."/>
            <person name="Manson A.L."/>
            <person name="Straub T."/>
            <person name="Salamzade R."/>
            <person name="Saavedra J."/>
            <person name="Lebreton F."/>
            <person name="Prichula J."/>
            <person name="Schaufler K."/>
            <person name="Gaca A."/>
            <person name="Sgardioli B."/>
            <person name="Wagenaar J."/>
            <person name="Strong T."/>
        </authorList>
    </citation>
    <scope>NUCLEOTIDE SEQUENCE [LARGE SCALE GENOMIC DNA]</scope>
    <source>
        <strain evidence="3 4">665A</strain>
    </source>
</reference>
<gene>
    <name evidence="3" type="ORF">JZO67_002458</name>
</gene>
<protein>
    <submittedName>
        <fullName evidence="3">PTS system, N-acetylgalactosamine-specific IIA component</fullName>
    </submittedName>
</protein>
<evidence type="ECO:0000313" key="3">
    <source>
        <dbReference type="EMBL" id="MEO1770505.1"/>
    </source>
</evidence>
<dbReference type="PANTHER" id="PTHR33799">
    <property type="entry name" value="PTS PERMEASE-RELATED-RELATED"/>
    <property type="match status" value="1"/>
</dbReference>
<keyword evidence="1" id="KW-0808">Transferase</keyword>
<dbReference type="EMBL" id="JAFREL020000002">
    <property type="protein sequence ID" value="MEO1770505.1"/>
    <property type="molecule type" value="Genomic_DNA"/>
</dbReference>
<feature type="domain" description="PTS EIIA type-4" evidence="2">
    <location>
        <begin position="2"/>
        <end position="128"/>
    </location>
</feature>
<dbReference type="Pfam" id="PF03610">
    <property type="entry name" value="EIIA-man"/>
    <property type="match status" value="1"/>
</dbReference>
<dbReference type="PROSITE" id="PS51096">
    <property type="entry name" value="PTS_EIIA_TYPE_4"/>
    <property type="match status" value="1"/>
</dbReference>
<dbReference type="InterPro" id="IPR004701">
    <property type="entry name" value="PTS_EIIA_man-typ"/>
</dbReference>
<accession>A0ABV0EPE6</accession>